<dbReference type="PANTHER" id="PTHR46795:SF3">
    <property type="entry name" value="ABC TRANSPORTER PERMEASE"/>
    <property type="match status" value="1"/>
</dbReference>
<evidence type="ECO:0000313" key="9">
    <source>
        <dbReference type="Proteomes" id="UP001239169"/>
    </source>
</evidence>
<keyword evidence="3 6" id="KW-0812">Transmembrane</keyword>
<dbReference type="Proteomes" id="UP001239169">
    <property type="component" value="Chromosome"/>
</dbReference>
<evidence type="ECO:0000256" key="2">
    <source>
        <dbReference type="ARBA" id="ARBA00022475"/>
    </source>
</evidence>
<dbReference type="EMBL" id="CP124685">
    <property type="protein sequence ID" value="WGX75352.1"/>
    <property type="molecule type" value="Genomic_DNA"/>
</dbReference>
<dbReference type="InterPro" id="IPR052536">
    <property type="entry name" value="ABC-4_Integral_Memb_Prot"/>
</dbReference>
<evidence type="ECO:0000256" key="1">
    <source>
        <dbReference type="ARBA" id="ARBA00004651"/>
    </source>
</evidence>
<evidence type="ECO:0000256" key="6">
    <source>
        <dbReference type="SAM" id="Phobius"/>
    </source>
</evidence>
<gene>
    <name evidence="8" type="ORF">QJS64_15240</name>
</gene>
<evidence type="ECO:0000256" key="5">
    <source>
        <dbReference type="ARBA" id="ARBA00023136"/>
    </source>
</evidence>
<keyword evidence="4 6" id="KW-1133">Transmembrane helix</keyword>
<accession>A0ABY8R1C2</accession>
<evidence type="ECO:0000313" key="8">
    <source>
        <dbReference type="EMBL" id="WGX75352.1"/>
    </source>
</evidence>
<comment type="subcellular location">
    <subcellularLocation>
        <location evidence="1">Cell membrane</location>
        <topology evidence="1">Multi-pass membrane protein</topology>
    </subcellularLocation>
</comment>
<evidence type="ECO:0000259" key="7">
    <source>
        <dbReference type="Pfam" id="PF02687"/>
    </source>
</evidence>
<feature type="domain" description="ABC3 transporter permease C-terminal" evidence="7">
    <location>
        <begin position="59"/>
        <end position="179"/>
    </location>
</feature>
<feature type="transmembrane region" description="Helical" evidence="6">
    <location>
        <begin position="153"/>
        <end position="174"/>
    </location>
</feature>
<sequence length="403" mass="45940">MLIKIASSNLKKNFSFYKLYILSLTIIISIYVTFQSFANDTIMISKISSDGRVESMSNTINIFFIGFVIFFMLYFNSFFLKKRSKELGIYSLLGFSKKKISLLLVYESTILTIISFLLSILLGSILYIVVNKLLITVLEIRGVSLNQFINTTAVYNSFLLILIMTITIIISNIYELKKLTLINLVNLSKKKEKRIKNRPIVGVIGFLLLILGYSISINIIKGTESIWAKIGYMPIAFLVLCSTVLGTVIVIRYSVALILSKIRGNKNILYTEISNVVIPRFTYRMNSKSKILIVVTLLVSATTSMLSCLVLSLYFPVKATERINPSAIEYTLNNEEARKSIKRLSNSYNFNSNTTEILQLKSYSEDKIPYEYTKKENHSFDVISESTFKQLLESQKVYMILIN</sequence>
<feature type="transmembrane region" description="Helical" evidence="6">
    <location>
        <begin position="232"/>
        <end position="259"/>
    </location>
</feature>
<protein>
    <submittedName>
        <fullName evidence="8">FtsX-like permease family protein</fullName>
    </submittedName>
</protein>
<reference evidence="8 9" key="1">
    <citation type="submission" date="2023-04" db="EMBL/GenBank/DDBJ databases">
        <title>Bacteria Genome Submission.</title>
        <authorList>
            <person name="Isaac P."/>
        </authorList>
    </citation>
    <scope>NUCLEOTIDE SEQUENCE [LARGE SCALE GENOMIC DNA]</scope>
    <source>
        <strain evidence="8 9">SampleS7P1</strain>
    </source>
</reference>
<keyword evidence="5 6" id="KW-0472">Membrane</keyword>
<evidence type="ECO:0000256" key="4">
    <source>
        <dbReference type="ARBA" id="ARBA00022989"/>
    </source>
</evidence>
<keyword evidence="2" id="KW-1003">Cell membrane</keyword>
<dbReference type="Pfam" id="PF02687">
    <property type="entry name" value="FtsX"/>
    <property type="match status" value="1"/>
</dbReference>
<feature type="transmembrane region" description="Helical" evidence="6">
    <location>
        <begin position="20"/>
        <end position="38"/>
    </location>
</feature>
<feature type="transmembrane region" description="Helical" evidence="6">
    <location>
        <begin position="291"/>
        <end position="315"/>
    </location>
</feature>
<feature type="transmembrane region" description="Helical" evidence="6">
    <location>
        <begin position="58"/>
        <end position="79"/>
    </location>
</feature>
<dbReference type="InterPro" id="IPR003838">
    <property type="entry name" value="ABC3_permease_C"/>
</dbReference>
<dbReference type="PANTHER" id="PTHR46795">
    <property type="entry name" value="ABC TRANSPORTER PERMEASE-RELATED-RELATED"/>
    <property type="match status" value="1"/>
</dbReference>
<proteinExistence type="predicted"/>
<keyword evidence="9" id="KW-1185">Reference proteome</keyword>
<name>A0ABY8R1C2_PARBF</name>
<feature type="transmembrane region" description="Helical" evidence="6">
    <location>
        <begin position="100"/>
        <end position="129"/>
    </location>
</feature>
<organism evidence="8 9">
    <name type="scientific">Paraclostridium bifermentans</name>
    <name type="common">Clostridium bifermentans</name>
    <dbReference type="NCBI Taxonomy" id="1490"/>
    <lineage>
        <taxon>Bacteria</taxon>
        <taxon>Bacillati</taxon>
        <taxon>Bacillota</taxon>
        <taxon>Clostridia</taxon>
        <taxon>Peptostreptococcales</taxon>
        <taxon>Peptostreptococcaceae</taxon>
        <taxon>Paraclostridium</taxon>
    </lineage>
</organism>
<evidence type="ECO:0000256" key="3">
    <source>
        <dbReference type="ARBA" id="ARBA00022692"/>
    </source>
</evidence>
<feature type="transmembrane region" description="Helical" evidence="6">
    <location>
        <begin position="199"/>
        <end position="220"/>
    </location>
</feature>